<organism evidence="6 7">
    <name type="scientific">Tegillarca granosa</name>
    <name type="common">Malaysian cockle</name>
    <name type="synonym">Anadara granosa</name>
    <dbReference type="NCBI Taxonomy" id="220873"/>
    <lineage>
        <taxon>Eukaryota</taxon>
        <taxon>Metazoa</taxon>
        <taxon>Spiralia</taxon>
        <taxon>Lophotrochozoa</taxon>
        <taxon>Mollusca</taxon>
        <taxon>Bivalvia</taxon>
        <taxon>Autobranchia</taxon>
        <taxon>Pteriomorphia</taxon>
        <taxon>Arcoida</taxon>
        <taxon>Arcoidea</taxon>
        <taxon>Arcidae</taxon>
        <taxon>Tegillarca</taxon>
    </lineage>
</organism>
<dbReference type="InterPro" id="IPR050382">
    <property type="entry name" value="MFS_Na/Anion_cotransporter"/>
</dbReference>
<evidence type="ECO:0000256" key="3">
    <source>
        <dbReference type="ARBA" id="ARBA00022989"/>
    </source>
</evidence>
<evidence type="ECO:0000313" key="6">
    <source>
        <dbReference type="EMBL" id="KAJ8322041.1"/>
    </source>
</evidence>
<feature type="transmembrane region" description="Helical" evidence="5">
    <location>
        <begin position="12"/>
        <end position="29"/>
    </location>
</feature>
<comment type="subcellular location">
    <subcellularLocation>
        <location evidence="1">Membrane</location>
        <topology evidence="1">Multi-pass membrane protein</topology>
    </subcellularLocation>
</comment>
<evidence type="ECO:0000256" key="2">
    <source>
        <dbReference type="ARBA" id="ARBA00022692"/>
    </source>
</evidence>
<comment type="caution">
    <text evidence="6">The sequence shown here is derived from an EMBL/GenBank/DDBJ whole genome shotgun (WGS) entry which is preliminary data.</text>
</comment>
<sequence>MTDNYINMLKYANLRILGFILSVFWIVFIRDTPEKSKRISDEEKKYILDNIPIKDESTDSLKKTKIPWKGILTSVPVYAIIVVLFASDWAFLFMGTFVPTYLDDVFHFNSQNVSIHI</sequence>
<dbReference type="Proteomes" id="UP001217089">
    <property type="component" value="Unassembled WGS sequence"/>
</dbReference>
<dbReference type="InterPro" id="IPR036259">
    <property type="entry name" value="MFS_trans_sf"/>
</dbReference>
<reference evidence="6 7" key="1">
    <citation type="submission" date="2022-12" db="EMBL/GenBank/DDBJ databases">
        <title>Chromosome-level genome of Tegillarca granosa.</title>
        <authorList>
            <person name="Kim J."/>
        </authorList>
    </citation>
    <scope>NUCLEOTIDE SEQUENCE [LARGE SCALE GENOMIC DNA]</scope>
    <source>
        <strain evidence="6">Teg-2019</strain>
        <tissue evidence="6">Adductor muscle</tissue>
    </source>
</reference>
<evidence type="ECO:0000256" key="1">
    <source>
        <dbReference type="ARBA" id="ARBA00004141"/>
    </source>
</evidence>
<keyword evidence="2 5" id="KW-0812">Transmembrane</keyword>
<evidence type="ECO:0000256" key="5">
    <source>
        <dbReference type="SAM" id="Phobius"/>
    </source>
</evidence>
<protein>
    <submittedName>
        <fullName evidence="6">Uncharacterized protein</fullName>
    </submittedName>
</protein>
<dbReference type="PANTHER" id="PTHR11662:SF399">
    <property type="entry name" value="FI19708P1-RELATED"/>
    <property type="match status" value="1"/>
</dbReference>
<keyword evidence="7" id="KW-1185">Reference proteome</keyword>
<name>A0ABQ9FXS1_TEGGR</name>
<feature type="transmembrane region" description="Helical" evidence="5">
    <location>
        <begin position="71"/>
        <end position="92"/>
    </location>
</feature>
<accession>A0ABQ9FXS1</accession>
<keyword evidence="3 5" id="KW-1133">Transmembrane helix</keyword>
<gene>
    <name evidence="6" type="ORF">KUTeg_000512</name>
</gene>
<dbReference type="SUPFAM" id="SSF103473">
    <property type="entry name" value="MFS general substrate transporter"/>
    <property type="match status" value="1"/>
</dbReference>
<evidence type="ECO:0000256" key="4">
    <source>
        <dbReference type="ARBA" id="ARBA00023136"/>
    </source>
</evidence>
<dbReference type="PANTHER" id="PTHR11662">
    <property type="entry name" value="SOLUTE CARRIER FAMILY 17"/>
    <property type="match status" value="1"/>
</dbReference>
<dbReference type="EMBL" id="JARBDR010000018">
    <property type="protein sequence ID" value="KAJ8322041.1"/>
    <property type="molecule type" value="Genomic_DNA"/>
</dbReference>
<dbReference type="Gene3D" id="1.20.1250.20">
    <property type="entry name" value="MFS general substrate transporter like domains"/>
    <property type="match status" value="1"/>
</dbReference>
<evidence type="ECO:0000313" key="7">
    <source>
        <dbReference type="Proteomes" id="UP001217089"/>
    </source>
</evidence>
<proteinExistence type="predicted"/>
<keyword evidence="4 5" id="KW-0472">Membrane</keyword>